<organism evidence="2 3">
    <name type="scientific">Meloidogyne javanica</name>
    <name type="common">Root-knot nematode worm</name>
    <dbReference type="NCBI Taxonomy" id="6303"/>
    <lineage>
        <taxon>Eukaryota</taxon>
        <taxon>Metazoa</taxon>
        <taxon>Ecdysozoa</taxon>
        <taxon>Nematoda</taxon>
        <taxon>Chromadorea</taxon>
        <taxon>Rhabditida</taxon>
        <taxon>Tylenchina</taxon>
        <taxon>Tylenchomorpha</taxon>
        <taxon>Tylenchoidea</taxon>
        <taxon>Meloidogynidae</taxon>
        <taxon>Meloidogyninae</taxon>
        <taxon>Meloidogyne</taxon>
        <taxon>Meloidogyne incognita group</taxon>
    </lineage>
</organism>
<sequence length="136" mass="16041">MAKGNIQLINDKLIYCQINQSNLEIVKFGEALQLVGEVINFYFEKERFLPTKNDIPLLDEINELDEELTKEMKEIEQKINEEELGEIVYFKYYIFVARQIYKIYKNMKFRSDYGDFNPAPVLQKPEPGPIVDPGRK</sequence>
<feature type="coiled-coil region" evidence="1">
    <location>
        <begin position="58"/>
        <end position="85"/>
    </location>
</feature>
<evidence type="ECO:0000313" key="2">
    <source>
        <dbReference type="Proteomes" id="UP000887561"/>
    </source>
</evidence>
<evidence type="ECO:0000313" key="3">
    <source>
        <dbReference type="WBParaSite" id="scaffold663_cov256.g1531"/>
    </source>
</evidence>
<proteinExistence type="predicted"/>
<name>A0A915N2V7_MELJA</name>
<dbReference type="AlphaFoldDB" id="A0A915N2V7"/>
<keyword evidence="1" id="KW-0175">Coiled coil</keyword>
<accession>A0A915N2V7</accession>
<evidence type="ECO:0000256" key="1">
    <source>
        <dbReference type="SAM" id="Coils"/>
    </source>
</evidence>
<keyword evidence="2" id="KW-1185">Reference proteome</keyword>
<dbReference type="WBParaSite" id="scaffold663_cov256.g1531">
    <property type="protein sequence ID" value="scaffold663_cov256.g1531"/>
    <property type="gene ID" value="scaffold663_cov256.g1531"/>
</dbReference>
<protein>
    <submittedName>
        <fullName evidence="3">Uncharacterized protein</fullName>
    </submittedName>
</protein>
<dbReference type="Proteomes" id="UP000887561">
    <property type="component" value="Unplaced"/>
</dbReference>
<reference evidence="3" key="1">
    <citation type="submission" date="2022-11" db="UniProtKB">
        <authorList>
            <consortium name="WormBaseParasite"/>
        </authorList>
    </citation>
    <scope>IDENTIFICATION</scope>
</reference>